<evidence type="ECO:0000259" key="2">
    <source>
        <dbReference type="Pfam" id="PF20167"/>
    </source>
</evidence>
<evidence type="ECO:0000256" key="1">
    <source>
        <dbReference type="SAM" id="MobiDB-lite"/>
    </source>
</evidence>
<dbReference type="InterPro" id="IPR046796">
    <property type="entry name" value="Transposase_32_dom"/>
</dbReference>
<evidence type="ECO:0000313" key="3">
    <source>
        <dbReference type="EMBL" id="KOM49736.1"/>
    </source>
</evidence>
<feature type="compositionally biased region" description="Acidic residues" evidence="1">
    <location>
        <begin position="185"/>
        <end position="205"/>
    </location>
</feature>
<dbReference type="Gramene" id="KOM49736">
    <property type="protein sequence ID" value="KOM49736"/>
    <property type="gene ID" value="LR48_Vigan08g056300"/>
</dbReference>
<dbReference type="AlphaFoldDB" id="A0A0L9V420"/>
<organism evidence="3 4">
    <name type="scientific">Phaseolus angularis</name>
    <name type="common">Azuki bean</name>
    <name type="synonym">Vigna angularis</name>
    <dbReference type="NCBI Taxonomy" id="3914"/>
    <lineage>
        <taxon>Eukaryota</taxon>
        <taxon>Viridiplantae</taxon>
        <taxon>Streptophyta</taxon>
        <taxon>Embryophyta</taxon>
        <taxon>Tracheophyta</taxon>
        <taxon>Spermatophyta</taxon>
        <taxon>Magnoliopsida</taxon>
        <taxon>eudicotyledons</taxon>
        <taxon>Gunneridae</taxon>
        <taxon>Pentapetalae</taxon>
        <taxon>rosids</taxon>
        <taxon>fabids</taxon>
        <taxon>Fabales</taxon>
        <taxon>Fabaceae</taxon>
        <taxon>Papilionoideae</taxon>
        <taxon>50 kb inversion clade</taxon>
        <taxon>NPAAA clade</taxon>
        <taxon>indigoferoid/millettioid clade</taxon>
        <taxon>Phaseoleae</taxon>
        <taxon>Vigna</taxon>
    </lineage>
</organism>
<gene>
    <name evidence="3" type="ORF">LR48_Vigan08g056300</name>
</gene>
<proteinExistence type="predicted"/>
<sequence>MHERNFEAVQNRRLLMERKVGLIPLMAAQFERELNRRQWDQLASNRAPASTVLVKEFYANARSYGGEGMRYMSYVRGKRITYNVGTINTFLGTEWSGDDSQCQFTSLLEEDVDFAEYCMLDEEGLSVPPPQPSRVHRRSQPAQPDQLQAYYFQMGYMQMALVNAKFDALYRGTRPKILEEVACPEPEDDENEDDNEEEDSDDSRG</sequence>
<evidence type="ECO:0000313" key="4">
    <source>
        <dbReference type="Proteomes" id="UP000053144"/>
    </source>
</evidence>
<protein>
    <recommendedName>
        <fullName evidence="2">Putative plant transposon protein domain-containing protein</fullName>
    </recommendedName>
</protein>
<feature type="region of interest" description="Disordered" evidence="1">
    <location>
        <begin position="180"/>
        <end position="205"/>
    </location>
</feature>
<dbReference type="EMBL" id="CM003378">
    <property type="protein sequence ID" value="KOM49736.1"/>
    <property type="molecule type" value="Genomic_DNA"/>
</dbReference>
<dbReference type="Proteomes" id="UP000053144">
    <property type="component" value="Chromosome 8"/>
</dbReference>
<dbReference type="Pfam" id="PF20167">
    <property type="entry name" value="Transposase_32"/>
    <property type="match status" value="1"/>
</dbReference>
<reference evidence="4" key="1">
    <citation type="journal article" date="2015" name="Proc. Natl. Acad. Sci. U.S.A.">
        <title>Genome sequencing of adzuki bean (Vigna angularis) provides insight into high starch and low fat accumulation and domestication.</title>
        <authorList>
            <person name="Yang K."/>
            <person name="Tian Z."/>
            <person name="Chen C."/>
            <person name="Luo L."/>
            <person name="Zhao B."/>
            <person name="Wang Z."/>
            <person name="Yu L."/>
            <person name="Li Y."/>
            <person name="Sun Y."/>
            <person name="Li W."/>
            <person name="Chen Y."/>
            <person name="Li Y."/>
            <person name="Zhang Y."/>
            <person name="Ai D."/>
            <person name="Zhao J."/>
            <person name="Shang C."/>
            <person name="Ma Y."/>
            <person name="Wu B."/>
            <person name="Wang M."/>
            <person name="Gao L."/>
            <person name="Sun D."/>
            <person name="Zhang P."/>
            <person name="Guo F."/>
            <person name="Wang W."/>
            <person name="Li Y."/>
            <person name="Wang J."/>
            <person name="Varshney R.K."/>
            <person name="Wang J."/>
            <person name="Ling H.Q."/>
            <person name="Wan P."/>
        </authorList>
    </citation>
    <scope>NUCLEOTIDE SEQUENCE</scope>
    <source>
        <strain evidence="4">cv. Jingnong 6</strain>
    </source>
</reference>
<name>A0A0L9V420_PHAAN</name>
<accession>A0A0L9V420</accession>
<feature type="domain" description="Putative plant transposon protein" evidence="2">
    <location>
        <begin position="36"/>
        <end position="125"/>
    </location>
</feature>